<keyword evidence="4" id="KW-1185">Reference proteome</keyword>
<dbReference type="EMBL" id="JACHJW010000001">
    <property type="protein sequence ID" value="MBB4959226.1"/>
    <property type="molecule type" value="Genomic_DNA"/>
</dbReference>
<evidence type="ECO:0000313" key="4">
    <source>
        <dbReference type="Proteomes" id="UP000578819"/>
    </source>
</evidence>
<organism evidence="3 4">
    <name type="scientific">Micromonospora polyrhachis</name>
    <dbReference type="NCBI Taxonomy" id="1282883"/>
    <lineage>
        <taxon>Bacteria</taxon>
        <taxon>Bacillati</taxon>
        <taxon>Actinomycetota</taxon>
        <taxon>Actinomycetes</taxon>
        <taxon>Micromonosporales</taxon>
        <taxon>Micromonosporaceae</taxon>
        <taxon>Micromonospora</taxon>
    </lineage>
</organism>
<accession>A0A7W7SR04</accession>
<dbReference type="AlphaFoldDB" id="A0A7W7SR04"/>
<feature type="domain" description="DUF397" evidence="2">
    <location>
        <begin position="9"/>
        <end position="62"/>
    </location>
</feature>
<feature type="region of interest" description="Disordered" evidence="1">
    <location>
        <begin position="1"/>
        <end position="22"/>
    </location>
</feature>
<sequence length="69" mass="7137">MTAPDLAHAGWRKSSRSGPNDSNCVEVAELAAAVGVRDSKDPSSPVLVFASYAWSSFVGGLRGDGGKSR</sequence>
<protein>
    <recommendedName>
        <fullName evidence="2">DUF397 domain-containing protein</fullName>
    </recommendedName>
</protein>
<evidence type="ECO:0000256" key="1">
    <source>
        <dbReference type="SAM" id="MobiDB-lite"/>
    </source>
</evidence>
<dbReference type="Proteomes" id="UP000578819">
    <property type="component" value="Unassembled WGS sequence"/>
</dbReference>
<dbReference type="Pfam" id="PF04149">
    <property type="entry name" value="DUF397"/>
    <property type="match status" value="1"/>
</dbReference>
<evidence type="ECO:0000259" key="2">
    <source>
        <dbReference type="Pfam" id="PF04149"/>
    </source>
</evidence>
<evidence type="ECO:0000313" key="3">
    <source>
        <dbReference type="EMBL" id="MBB4959226.1"/>
    </source>
</evidence>
<gene>
    <name evidence="3" type="ORF">FHR38_002959</name>
</gene>
<reference evidence="3 4" key="1">
    <citation type="submission" date="2020-08" db="EMBL/GenBank/DDBJ databases">
        <title>Sequencing the genomes of 1000 actinobacteria strains.</title>
        <authorList>
            <person name="Klenk H.-P."/>
        </authorList>
    </citation>
    <scope>NUCLEOTIDE SEQUENCE [LARGE SCALE GENOMIC DNA]</scope>
    <source>
        <strain evidence="3 4">DSM 45886</strain>
    </source>
</reference>
<proteinExistence type="predicted"/>
<dbReference type="RefSeq" id="WP_184535190.1">
    <property type="nucleotide sequence ID" value="NZ_JACHJW010000001.1"/>
</dbReference>
<comment type="caution">
    <text evidence="3">The sequence shown here is derived from an EMBL/GenBank/DDBJ whole genome shotgun (WGS) entry which is preliminary data.</text>
</comment>
<name>A0A7W7SR04_9ACTN</name>
<dbReference type="InterPro" id="IPR007278">
    <property type="entry name" value="DUF397"/>
</dbReference>